<dbReference type="RefSeq" id="WP_235322180.1">
    <property type="nucleotide sequence ID" value="NZ_JAFBIT010000001.1"/>
</dbReference>
<dbReference type="InterPro" id="IPR008902">
    <property type="entry name" value="Rhamnosid_concanavalin"/>
</dbReference>
<dbReference type="Proteomes" id="UP001299220">
    <property type="component" value="Unassembled WGS sequence"/>
</dbReference>
<dbReference type="Pfam" id="PF17389">
    <property type="entry name" value="Bac_rhamnosid6H"/>
    <property type="match status" value="1"/>
</dbReference>
<comment type="caution">
    <text evidence="8">The sequence shown here is derived from an EMBL/GenBank/DDBJ whole genome shotgun (WGS) entry which is preliminary data.</text>
</comment>
<dbReference type="InterPro" id="IPR012341">
    <property type="entry name" value="6hp_glycosidase-like_sf"/>
</dbReference>
<evidence type="ECO:0000259" key="6">
    <source>
        <dbReference type="Pfam" id="PF17389"/>
    </source>
</evidence>
<feature type="domain" description="Alpha-L-rhamnosidase concanavalin-like" evidence="4">
    <location>
        <begin position="324"/>
        <end position="410"/>
    </location>
</feature>
<comment type="catalytic activity">
    <reaction evidence="1">
        <text>Hydrolysis of terminal non-reducing alpha-L-rhamnose residues in alpha-L-rhamnosides.</text>
        <dbReference type="EC" id="3.2.1.40"/>
    </reaction>
</comment>
<dbReference type="InterPro" id="IPR016007">
    <property type="entry name" value="Alpha_rhamnosid"/>
</dbReference>
<dbReference type="Pfam" id="PF17390">
    <property type="entry name" value="Bac_rhamnosid_C"/>
    <property type="match status" value="1"/>
</dbReference>
<dbReference type="PANTHER" id="PTHR33307">
    <property type="entry name" value="ALPHA-RHAMNOSIDASE (EUROFUNG)"/>
    <property type="match status" value="1"/>
</dbReference>
<dbReference type="Gene3D" id="2.60.420.10">
    <property type="entry name" value="Maltose phosphorylase, domain 3"/>
    <property type="match status" value="1"/>
</dbReference>
<evidence type="ECO:0000259" key="5">
    <source>
        <dbReference type="Pfam" id="PF08531"/>
    </source>
</evidence>
<dbReference type="EC" id="3.2.1.40" evidence="2"/>
<dbReference type="InterPro" id="IPR035396">
    <property type="entry name" value="Bac_rhamnosid6H"/>
</dbReference>
<dbReference type="Gene3D" id="2.60.40.10">
    <property type="entry name" value="Immunoglobulins"/>
    <property type="match status" value="1"/>
</dbReference>
<name>A0ABS9CJY1_9FIRM</name>
<dbReference type="InterPro" id="IPR013737">
    <property type="entry name" value="Bac_rhamnosid_N"/>
</dbReference>
<protein>
    <recommendedName>
        <fullName evidence="2">alpha-L-rhamnosidase</fullName>
        <ecNumber evidence="2">3.2.1.40</ecNumber>
    </recommendedName>
</protein>
<keyword evidence="9" id="KW-1185">Reference proteome</keyword>
<organism evidence="8 9">
    <name type="scientific">Anaeromassilibacillus senegalensis</name>
    <dbReference type="NCBI Taxonomy" id="1673717"/>
    <lineage>
        <taxon>Bacteria</taxon>
        <taxon>Bacillati</taxon>
        <taxon>Bacillota</taxon>
        <taxon>Clostridia</taxon>
        <taxon>Eubacteriales</taxon>
        <taxon>Acutalibacteraceae</taxon>
        <taxon>Anaeromassilibacillus</taxon>
    </lineage>
</organism>
<dbReference type="InterPro" id="IPR035398">
    <property type="entry name" value="Bac_rhamnosid_C"/>
</dbReference>
<evidence type="ECO:0000259" key="7">
    <source>
        <dbReference type="Pfam" id="PF17390"/>
    </source>
</evidence>
<evidence type="ECO:0000256" key="1">
    <source>
        <dbReference type="ARBA" id="ARBA00001445"/>
    </source>
</evidence>
<dbReference type="GO" id="GO:0016787">
    <property type="term" value="F:hydrolase activity"/>
    <property type="evidence" value="ECO:0007669"/>
    <property type="project" value="UniProtKB-KW"/>
</dbReference>
<evidence type="ECO:0000313" key="9">
    <source>
        <dbReference type="Proteomes" id="UP001299220"/>
    </source>
</evidence>
<evidence type="ECO:0000313" key="8">
    <source>
        <dbReference type="EMBL" id="MCF2651243.1"/>
    </source>
</evidence>
<evidence type="ECO:0000256" key="2">
    <source>
        <dbReference type="ARBA" id="ARBA00012652"/>
    </source>
</evidence>
<gene>
    <name evidence="8" type="ORF">JQM67_01270</name>
</gene>
<dbReference type="EMBL" id="JAFBIT010000001">
    <property type="protein sequence ID" value="MCF2651243.1"/>
    <property type="molecule type" value="Genomic_DNA"/>
</dbReference>
<dbReference type="Pfam" id="PF05592">
    <property type="entry name" value="Bac_rhamnosid"/>
    <property type="match status" value="1"/>
</dbReference>
<evidence type="ECO:0000259" key="4">
    <source>
        <dbReference type="Pfam" id="PF05592"/>
    </source>
</evidence>
<dbReference type="Gene3D" id="1.50.10.10">
    <property type="match status" value="1"/>
</dbReference>
<dbReference type="PIRSF" id="PIRSF010631">
    <property type="entry name" value="A-rhamnsds"/>
    <property type="match status" value="1"/>
</dbReference>
<dbReference type="SUPFAM" id="SSF48208">
    <property type="entry name" value="Six-hairpin glycosidases"/>
    <property type="match status" value="1"/>
</dbReference>
<dbReference type="InterPro" id="IPR013783">
    <property type="entry name" value="Ig-like_fold"/>
</dbReference>
<keyword evidence="3 8" id="KW-0378">Hydrolase</keyword>
<dbReference type="InterPro" id="IPR008928">
    <property type="entry name" value="6-hairpin_glycosidase_sf"/>
</dbReference>
<reference evidence="8 9" key="1">
    <citation type="submission" date="2020-12" db="EMBL/GenBank/DDBJ databases">
        <title>Whole genome sequences of gut porcine anaerobes.</title>
        <authorList>
            <person name="Kubasova T."/>
            <person name="Jahodarova E."/>
            <person name="Rychlik I."/>
        </authorList>
    </citation>
    <scope>NUCLEOTIDE SEQUENCE [LARGE SCALE GENOMIC DNA]</scope>
    <source>
        <strain evidence="8 9">An867</strain>
    </source>
</reference>
<feature type="domain" description="Alpha-L-rhamnosidase C-terminal" evidence="7">
    <location>
        <begin position="793"/>
        <end position="866"/>
    </location>
</feature>
<sequence>MKIQRMKTNRIVNPLGFDLKTPTVSWTVTDTEAKKQVWARVEVSDSADFAQILFDTGECRTASSLGVPVELALSPRTRYFWRVTVCGDNGEIATSDTAWFETAKLDEPFAGEKISPCLPAETAPYMRRAFHIDGKVLAARAYFTGLGIYELYINGEKANDEYLTPGCTAYDRWIQYQTYDVTALVHEGDNAIGAILGNGWAKGRFGFDGKAGDYETNDPGDPHNIFTDEYLLLGELHVTTEQGETVIVTDESWQCAPAPLTFGSIYDGERYEAALEIENWASPDCAHADWQPVKINTETQLGTLGARLSLPIKAKHKITPKVITTPKNELVLDLGQNITGWLTFTADLPAGTELRVQFGELLQDDCFYRDNLRTALAEYRYISNGNKAFVRPIATFYGFRFVKFSGIETLDGISNIEAWAMYSDLEQTGEIVTANEKVNRLYWNSVWSQRDNFLDVPTDCPQRDERMGWTGDAQAFCPTANYNMDCEAFYTKYSRDLLEEQKLTGGKVPDVAPLMVSRRAGEQHPMLSAGGGHCGWADAAAIVPWETYLATGDKAMLENGYESMKLWADWIYRYDEEHGATRLWLGLEFHFADWLALDGPESGFNPESVLGGTDTTFLCSAYYYKSTMCVANAARALGKTSDYETYKKRADQILDAIRREFYTPGGLCAASTQTGNAISLSFGLAPEFAREKITKSLRGLLAWNRMYLKTGFLGTPVLCRALSDNGANEDAYTLFLNEDLPSWLYEVNMGATTIWERWNSVNPDGKVSGIGMNSMNHYAYGAVFEWVYKNVCGLNPVQDCPGFKRAVLRPQPDKRLGAAKAMVNTAAGYYESGWVYDGDKVTYTFVVPFDAEAELILTDANGETIRRTLTAGTHTFTL</sequence>
<proteinExistence type="predicted"/>
<dbReference type="Pfam" id="PF25788">
    <property type="entry name" value="Ig_Rha78A_N"/>
    <property type="match status" value="1"/>
</dbReference>
<feature type="domain" description="Bacterial alpha-L-rhamnosidase N-terminal" evidence="5">
    <location>
        <begin position="135"/>
        <end position="314"/>
    </location>
</feature>
<dbReference type="PANTHER" id="PTHR33307:SF6">
    <property type="entry name" value="ALPHA-RHAMNOSIDASE (EUROFUNG)-RELATED"/>
    <property type="match status" value="1"/>
</dbReference>
<feature type="domain" description="Alpha-L-rhamnosidase six-hairpin glycosidase" evidence="6">
    <location>
        <begin position="426"/>
        <end position="791"/>
    </location>
</feature>
<accession>A0ABS9CJY1</accession>
<dbReference type="Pfam" id="PF08531">
    <property type="entry name" value="Bac_rhamnosid_N"/>
    <property type="match status" value="1"/>
</dbReference>
<evidence type="ECO:0000256" key="3">
    <source>
        <dbReference type="ARBA" id="ARBA00022801"/>
    </source>
</evidence>
<dbReference type="Gene3D" id="2.60.120.260">
    <property type="entry name" value="Galactose-binding domain-like"/>
    <property type="match status" value="2"/>
</dbReference>